<evidence type="ECO:0000313" key="3">
    <source>
        <dbReference type="Proteomes" id="UP001501867"/>
    </source>
</evidence>
<sequence length="164" mass="17500">MSPPPRTSQAGSVTRPFTLWKEVATAYLAPALTAGLGGFLSGQPAVTRAAFTSIGVTSAVVACLVGAWLHRRGRPRRWTVSAPRPLLTLGLVLIAVGIAGLAGWFASDWLPSHTPVPAAGWLKRLRIDLPLSAGLATTIITWRWHGTARRTRNRPDPALPTQLS</sequence>
<dbReference type="EMBL" id="BAAABV010000009">
    <property type="protein sequence ID" value="GAA0274983.1"/>
    <property type="molecule type" value="Genomic_DNA"/>
</dbReference>
<organism evidence="2 3">
    <name type="scientific">Streptomyces polychromogenes</name>
    <dbReference type="NCBI Taxonomy" id="67342"/>
    <lineage>
        <taxon>Bacteria</taxon>
        <taxon>Bacillati</taxon>
        <taxon>Actinomycetota</taxon>
        <taxon>Actinomycetes</taxon>
        <taxon>Kitasatosporales</taxon>
        <taxon>Streptomycetaceae</taxon>
        <taxon>Streptomyces</taxon>
    </lineage>
</organism>
<evidence type="ECO:0000313" key="2">
    <source>
        <dbReference type="EMBL" id="GAA0274983.1"/>
    </source>
</evidence>
<name>A0ABN0V4U0_9ACTN</name>
<keyword evidence="3" id="KW-1185">Reference proteome</keyword>
<proteinExistence type="predicted"/>
<dbReference type="RefSeq" id="WP_344153202.1">
    <property type="nucleotide sequence ID" value="NZ_BAAABV010000009.1"/>
</dbReference>
<gene>
    <name evidence="2" type="ORF">GCM10010302_10790</name>
</gene>
<feature type="transmembrane region" description="Helical" evidence="1">
    <location>
        <begin position="89"/>
        <end position="107"/>
    </location>
</feature>
<protein>
    <submittedName>
        <fullName evidence="2">Uncharacterized protein</fullName>
    </submittedName>
</protein>
<feature type="transmembrane region" description="Helical" evidence="1">
    <location>
        <begin position="127"/>
        <end position="144"/>
    </location>
</feature>
<comment type="caution">
    <text evidence="2">The sequence shown here is derived from an EMBL/GenBank/DDBJ whole genome shotgun (WGS) entry which is preliminary data.</text>
</comment>
<feature type="transmembrane region" description="Helical" evidence="1">
    <location>
        <begin position="49"/>
        <end position="69"/>
    </location>
</feature>
<dbReference type="Proteomes" id="UP001501867">
    <property type="component" value="Unassembled WGS sequence"/>
</dbReference>
<evidence type="ECO:0000256" key="1">
    <source>
        <dbReference type="SAM" id="Phobius"/>
    </source>
</evidence>
<keyword evidence="1" id="KW-0812">Transmembrane</keyword>
<keyword evidence="1" id="KW-0472">Membrane</keyword>
<accession>A0ABN0V4U0</accession>
<reference evidence="2 3" key="1">
    <citation type="journal article" date="2019" name="Int. J. Syst. Evol. Microbiol.">
        <title>The Global Catalogue of Microorganisms (GCM) 10K type strain sequencing project: providing services to taxonomists for standard genome sequencing and annotation.</title>
        <authorList>
            <consortium name="The Broad Institute Genomics Platform"/>
            <consortium name="The Broad Institute Genome Sequencing Center for Infectious Disease"/>
            <person name="Wu L."/>
            <person name="Ma J."/>
        </authorList>
    </citation>
    <scope>NUCLEOTIDE SEQUENCE [LARGE SCALE GENOMIC DNA]</scope>
    <source>
        <strain evidence="2 3">JCM 4505</strain>
    </source>
</reference>
<keyword evidence="1" id="KW-1133">Transmembrane helix</keyword>